<keyword evidence="2" id="KW-0812">Transmembrane</keyword>
<feature type="transmembrane region" description="Helical" evidence="2">
    <location>
        <begin position="346"/>
        <end position="368"/>
    </location>
</feature>
<feature type="region of interest" description="Disordered" evidence="1">
    <location>
        <begin position="1"/>
        <end position="41"/>
    </location>
</feature>
<proteinExistence type="predicted"/>
<evidence type="ECO:0000256" key="2">
    <source>
        <dbReference type="SAM" id="Phobius"/>
    </source>
</evidence>
<name>B6K3F5_SCHJY</name>
<feature type="compositionally biased region" description="Polar residues" evidence="1">
    <location>
        <begin position="15"/>
        <end position="30"/>
    </location>
</feature>
<dbReference type="JaponicusDB" id="SJAG_03139"/>
<keyword evidence="2" id="KW-0472">Membrane</keyword>
<keyword evidence="4" id="KW-1185">Reference proteome</keyword>
<feature type="compositionally biased region" description="Low complexity" evidence="1">
    <location>
        <begin position="268"/>
        <end position="278"/>
    </location>
</feature>
<accession>B6K3F5</accession>
<evidence type="ECO:0000313" key="3">
    <source>
        <dbReference type="EMBL" id="EEB08012.1"/>
    </source>
</evidence>
<feature type="region of interest" description="Disordered" evidence="1">
    <location>
        <begin position="80"/>
        <end position="123"/>
    </location>
</feature>
<sequence length="413" mass="44126">MVQKEHNGPHHRASSAPTNLHVTTDHASSSRPKKAFGKNTKPPVIRRNIAPVFVQDNSIIRHSSVRSDRPQLIRAKRAVAEQSSEILNDDESVSSAHSISPISPTEPKAAGETDGEATASETNGDIDLLSPYINVFASGSSLSANLMPPNLLAHSASLPPGSHASLVAQLQGRSRSIAGSDYSSSCCSDQHSVTSTRLEGIFADAPEAGGHDKLLVSSPLSPTHVRSETASTYGTLGRDIGDLPHHSPASSSSSGGILDGIQQISPTIFTTSPTSPRPNSLDNVFATPHLPSGSSSSSGLARSVFRDRAEVRSGIRSVSATHSSQHHRRSSSATKVYTSFFHKSRFFLLFTLGIIIPPFWLLAALLPIPEEHSFKITIRHVQWRMINRVFSFLGVALIFLFIGLGVSGSRSSS</sequence>
<evidence type="ECO:0000313" key="4">
    <source>
        <dbReference type="Proteomes" id="UP000001744"/>
    </source>
</evidence>
<protein>
    <submittedName>
        <fullName evidence="3">Uncharacterized protein</fullName>
    </submittedName>
</protein>
<dbReference type="EMBL" id="KE651167">
    <property type="protein sequence ID" value="EEB08012.1"/>
    <property type="molecule type" value="Genomic_DNA"/>
</dbReference>
<dbReference type="HOGENOM" id="CLU_638026_0_0_1"/>
<dbReference type="Proteomes" id="UP000001744">
    <property type="component" value="Unassembled WGS sequence"/>
</dbReference>
<gene>
    <name evidence="3" type="ORF">SJAG_03139</name>
</gene>
<feature type="region of interest" description="Disordered" evidence="1">
    <location>
        <begin position="268"/>
        <end position="301"/>
    </location>
</feature>
<evidence type="ECO:0000256" key="1">
    <source>
        <dbReference type="SAM" id="MobiDB-lite"/>
    </source>
</evidence>
<feature type="compositionally biased region" description="Low complexity" evidence="1">
    <location>
        <begin position="93"/>
        <end position="103"/>
    </location>
</feature>
<dbReference type="VEuPathDB" id="FungiDB:SJAG_03139"/>
<reference evidence="3 4" key="1">
    <citation type="journal article" date="2011" name="Science">
        <title>Comparative functional genomics of the fission yeasts.</title>
        <authorList>
            <person name="Rhind N."/>
            <person name="Chen Z."/>
            <person name="Yassour M."/>
            <person name="Thompson D.A."/>
            <person name="Haas B.J."/>
            <person name="Habib N."/>
            <person name="Wapinski I."/>
            <person name="Roy S."/>
            <person name="Lin M.F."/>
            <person name="Heiman D.I."/>
            <person name="Young S.K."/>
            <person name="Furuya K."/>
            <person name="Guo Y."/>
            <person name="Pidoux A."/>
            <person name="Chen H.M."/>
            <person name="Robbertse B."/>
            <person name="Goldberg J.M."/>
            <person name="Aoki K."/>
            <person name="Bayne E.H."/>
            <person name="Berlin A.M."/>
            <person name="Desjardins C.A."/>
            <person name="Dobbs E."/>
            <person name="Dukaj L."/>
            <person name="Fan L."/>
            <person name="FitzGerald M.G."/>
            <person name="French C."/>
            <person name="Gujja S."/>
            <person name="Hansen K."/>
            <person name="Keifenheim D."/>
            <person name="Levin J.Z."/>
            <person name="Mosher R.A."/>
            <person name="Mueller C.A."/>
            <person name="Pfiffner J."/>
            <person name="Priest M."/>
            <person name="Russ C."/>
            <person name="Smialowska A."/>
            <person name="Swoboda P."/>
            <person name="Sykes S.M."/>
            <person name="Vaughn M."/>
            <person name="Vengrova S."/>
            <person name="Yoder R."/>
            <person name="Zeng Q."/>
            <person name="Allshire R."/>
            <person name="Baulcombe D."/>
            <person name="Birren B.W."/>
            <person name="Brown W."/>
            <person name="Ekwall K."/>
            <person name="Kellis M."/>
            <person name="Leatherwood J."/>
            <person name="Levin H."/>
            <person name="Margalit H."/>
            <person name="Martienssen R."/>
            <person name="Nieduszynski C.A."/>
            <person name="Spatafora J.W."/>
            <person name="Friedman N."/>
            <person name="Dalgaard J.Z."/>
            <person name="Baumann P."/>
            <person name="Niki H."/>
            <person name="Regev A."/>
            <person name="Nusbaum C."/>
        </authorList>
    </citation>
    <scope>NUCLEOTIDE SEQUENCE [LARGE SCALE GENOMIC DNA]</scope>
    <source>
        <strain evidence="4">yFS275 / FY16936</strain>
    </source>
</reference>
<dbReference type="RefSeq" id="XP_002174305.1">
    <property type="nucleotide sequence ID" value="XM_002174269.2"/>
</dbReference>
<dbReference type="GeneID" id="7048485"/>
<organism evidence="3 4">
    <name type="scientific">Schizosaccharomyces japonicus (strain yFS275 / FY16936)</name>
    <name type="common">Fission yeast</name>
    <dbReference type="NCBI Taxonomy" id="402676"/>
    <lineage>
        <taxon>Eukaryota</taxon>
        <taxon>Fungi</taxon>
        <taxon>Dikarya</taxon>
        <taxon>Ascomycota</taxon>
        <taxon>Taphrinomycotina</taxon>
        <taxon>Schizosaccharomycetes</taxon>
        <taxon>Schizosaccharomycetales</taxon>
        <taxon>Schizosaccharomycetaceae</taxon>
        <taxon>Schizosaccharomyces</taxon>
    </lineage>
</organism>
<feature type="transmembrane region" description="Helical" evidence="2">
    <location>
        <begin position="389"/>
        <end position="408"/>
    </location>
</feature>
<dbReference type="OrthoDB" id="4153178at2759"/>
<keyword evidence="2" id="KW-1133">Transmembrane helix</keyword>
<dbReference type="AlphaFoldDB" id="B6K3F5"/>